<gene>
    <name evidence="1" type="ORF">IF1G_00445</name>
</gene>
<name>A0A545VFK5_9HYPO</name>
<dbReference type="Proteomes" id="UP000315783">
    <property type="component" value="Unassembled WGS sequence"/>
</dbReference>
<evidence type="ECO:0000313" key="1">
    <source>
        <dbReference type="EMBL" id="TQW00514.1"/>
    </source>
</evidence>
<dbReference type="OrthoDB" id="1022638at2759"/>
<comment type="caution">
    <text evidence="1">The sequence shown here is derived from an EMBL/GenBank/DDBJ whole genome shotgun (WGS) entry which is preliminary data.</text>
</comment>
<protein>
    <submittedName>
        <fullName evidence="1">BTB/POZ fold domain-containing protein</fullName>
    </submittedName>
</protein>
<proteinExistence type="predicted"/>
<dbReference type="EMBL" id="SPUK01000001">
    <property type="protein sequence ID" value="TQW00514.1"/>
    <property type="molecule type" value="Genomic_DNA"/>
</dbReference>
<dbReference type="AlphaFoldDB" id="A0A545VFK5"/>
<accession>A0A545VFK5</accession>
<reference evidence="1 2" key="1">
    <citation type="journal article" date="2019" name="Appl. Microbiol. Biotechnol.">
        <title>Genome sequence of Isaria javanica and comparative genome analysis insights into family S53 peptidase evolution in fungal entomopathogens.</title>
        <authorList>
            <person name="Lin R."/>
            <person name="Zhang X."/>
            <person name="Xin B."/>
            <person name="Zou M."/>
            <person name="Gao Y."/>
            <person name="Qin F."/>
            <person name="Hu Q."/>
            <person name="Xie B."/>
            <person name="Cheng X."/>
        </authorList>
    </citation>
    <scope>NUCLEOTIDE SEQUENCE [LARGE SCALE GENOMIC DNA]</scope>
    <source>
        <strain evidence="1 2">IJ1G</strain>
    </source>
</reference>
<keyword evidence="2" id="KW-1185">Reference proteome</keyword>
<organism evidence="1 2">
    <name type="scientific">Cordyceps javanica</name>
    <dbReference type="NCBI Taxonomy" id="43265"/>
    <lineage>
        <taxon>Eukaryota</taxon>
        <taxon>Fungi</taxon>
        <taxon>Dikarya</taxon>
        <taxon>Ascomycota</taxon>
        <taxon>Pezizomycotina</taxon>
        <taxon>Sordariomycetes</taxon>
        <taxon>Hypocreomycetidae</taxon>
        <taxon>Hypocreales</taxon>
        <taxon>Cordycipitaceae</taxon>
        <taxon>Cordyceps</taxon>
    </lineage>
</organism>
<dbReference type="STRING" id="43265.A0A545VFK5"/>
<evidence type="ECO:0000313" key="2">
    <source>
        <dbReference type="Proteomes" id="UP000315783"/>
    </source>
</evidence>
<sequence>MLMIQYLYTGKHTHSPAGPVFLHESPAAISETRNFDNPDYVRRKNAYVVILSVLIRLLDLAETYLIDGLVAQVISEFRAVLCKPKHGYCFMAVLELIPQVYAVHSASRNLLRRECVAAAVAGFGPWLTAHGTHRQALDNVLLAVPQFAKDLLEGFIVVEQNPVQKQGAAAE</sequence>